<dbReference type="EMBL" id="UOEA01000045">
    <property type="protein sequence ID" value="VAV83654.1"/>
    <property type="molecule type" value="Genomic_DNA"/>
</dbReference>
<evidence type="ECO:0000256" key="1">
    <source>
        <dbReference type="SAM" id="MobiDB-lite"/>
    </source>
</evidence>
<organism evidence="3">
    <name type="scientific">hydrothermal vent metagenome</name>
    <dbReference type="NCBI Taxonomy" id="652676"/>
    <lineage>
        <taxon>unclassified sequences</taxon>
        <taxon>metagenomes</taxon>
        <taxon>ecological metagenomes</taxon>
    </lineage>
</organism>
<gene>
    <name evidence="3" type="ORF">MNBD_DELTA01-936</name>
</gene>
<reference evidence="3" key="1">
    <citation type="submission" date="2018-06" db="EMBL/GenBank/DDBJ databases">
        <authorList>
            <person name="Zhirakovskaya E."/>
        </authorList>
    </citation>
    <scope>NUCLEOTIDE SEQUENCE</scope>
</reference>
<protein>
    <submittedName>
        <fullName evidence="3">Hypoxanthine-guanine phosphoribosyltransferase</fullName>
        <ecNumber evidence="3">2.4.2.8</ecNumber>
    </submittedName>
</protein>
<dbReference type="GO" id="GO:0032264">
    <property type="term" value="P:IMP salvage"/>
    <property type="evidence" value="ECO:0007669"/>
    <property type="project" value="TreeGrafter"/>
</dbReference>
<dbReference type="InterPro" id="IPR029057">
    <property type="entry name" value="PRTase-like"/>
</dbReference>
<proteinExistence type="predicted"/>
<dbReference type="InterPro" id="IPR050408">
    <property type="entry name" value="HGPRT"/>
</dbReference>
<dbReference type="AlphaFoldDB" id="A0A3B0QPN6"/>
<dbReference type="GO" id="GO:0005829">
    <property type="term" value="C:cytosol"/>
    <property type="evidence" value="ECO:0007669"/>
    <property type="project" value="TreeGrafter"/>
</dbReference>
<dbReference type="PANTHER" id="PTHR43340:SF1">
    <property type="entry name" value="HYPOXANTHINE PHOSPHORIBOSYLTRANSFERASE"/>
    <property type="match status" value="1"/>
</dbReference>
<dbReference type="GO" id="GO:0032263">
    <property type="term" value="P:GMP salvage"/>
    <property type="evidence" value="ECO:0007669"/>
    <property type="project" value="TreeGrafter"/>
</dbReference>
<dbReference type="InterPro" id="IPR000836">
    <property type="entry name" value="PRTase_dom"/>
</dbReference>
<name>A0A3B0QPN6_9ZZZZ</name>
<dbReference type="CDD" id="cd06223">
    <property type="entry name" value="PRTases_typeI"/>
    <property type="match status" value="1"/>
</dbReference>
<keyword evidence="3" id="KW-0328">Glycosyltransferase</keyword>
<feature type="region of interest" description="Disordered" evidence="1">
    <location>
        <begin position="200"/>
        <end position="230"/>
    </location>
</feature>
<dbReference type="Gene3D" id="3.40.50.2020">
    <property type="match status" value="1"/>
</dbReference>
<feature type="compositionally biased region" description="Low complexity" evidence="1">
    <location>
        <begin position="200"/>
        <end position="216"/>
    </location>
</feature>
<evidence type="ECO:0000313" key="3">
    <source>
        <dbReference type="EMBL" id="VAV83654.1"/>
    </source>
</evidence>
<dbReference type="Pfam" id="PF00156">
    <property type="entry name" value="Pribosyltran"/>
    <property type="match status" value="1"/>
</dbReference>
<dbReference type="EC" id="2.4.2.8" evidence="3"/>
<dbReference type="PANTHER" id="PTHR43340">
    <property type="entry name" value="HYPOXANTHINE-GUANINE PHOSPHORIBOSYLTRANSFERASE"/>
    <property type="match status" value="1"/>
</dbReference>
<feature type="compositionally biased region" description="Basic and acidic residues" evidence="1">
    <location>
        <begin position="221"/>
        <end position="230"/>
    </location>
</feature>
<dbReference type="SUPFAM" id="SSF53271">
    <property type="entry name" value="PRTase-like"/>
    <property type="match status" value="1"/>
</dbReference>
<dbReference type="GO" id="GO:0000287">
    <property type="term" value="F:magnesium ion binding"/>
    <property type="evidence" value="ECO:0007669"/>
    <property type="project" value="TreeGrafter"/>
</dbReference>
<feature type="domain" description="Phosphoribosyltransferase" evidence="2">
    <location>
        <begin position="36"/>
        <end position="178"/>
    </location>
</feature>
<dbReference type="GO" id="GO:0004422">
    <property type="term" value="F:hypoxanthine phosphoribosyltransferase activity"/>
    <property type="evidence" value="ECO:0007669"/>
    <property type="project" value="TreeGrafter"/>
</dbReference>
<dbReference type="GO" id="GO:0006178">
    <property type="term" value="P:guanine salvage"/>
    <property type="evidence" value="ECO:0007669"/>
    <property type="project" value="TreeGrafter"/>
</dbReference>
<sequence>MEDRLEILLSAQEISVIVTRLAKELRLAYGFGEEPLVVGDKSPVGEGEPLVVISILNGAFVFTADLIRALALPVELDFMRLASYGRRDAPAQVVSILEDVTIDIKGRNVLIIEDIVDRGLTLMAARERLETKGPADIKVCSLLLRRSGAGGSSEEAASVDFVGKYLAEGFVVGYGMDFKERYRELPGLYTLPAEASATAPSVTAPSVTAPSVTASPLGGDMNKDGGDCGS</sequence>
<evidence type="ECO:0000259" key="2">
    <source>
        <dbReference type="Pfam" id="PF00156"/>
    </source>
</evidence>
<keyword evidence="3" id="KW-0808">Transferase</keyword>
<dbReference type="GO" id="GO:0046100">
    <property type="term" value="P:hypoxanthine metabolic process"/>
    <property type="evidence" value="ECO:0007669"/>
    <property type="project" value="TreeGrafter"/>
</dbReference>
<accession>A0A3B0QPN6</accession>